<sequence length="313" mass="35203">MCDSTFFQTLDYERSIPIAIQRHILTLLPRNSKNAHNATVIATRFEDTASPSSQAIRDIIAFDVLYGVGLVLLILLLFTALFSPHHIKRGPTWFMMLVGWMITSMGNLIIVGQQTGPPPKQAICLMQAMIVYASPVLMAANTSNQPMLSRRQVTWVDRIKGSQPGSKESTWSSQMFHQQMLILDGQSRYGIAGLTVLAMLAVLVMEFRIGLIMRRVWRNSDTLQILRNNELFSIETMTRLGIFCFCPMIALAVSCLQYFPGHSDLGSSLQLAIAIRESKRDSLEYNSSCKSSSLLRNTDFWQSKGAFLKIFTH</sequence>
<feature type="transmembrane region" description="Helical" evidence="1">
    <location>
        <begin position="240"/>
        <end position="259"/>
    </location>
</feature>
<organism evidence="2 3">
    <name type="scientific">Psilocybe cyanescens</name>
    <dbReference type="NCBI Taxonomy" id="93625"/>
    <lineage>
        <taxon>Eukaryota</taxon>
        <taxon>Fungi</taxon>
        <taxon>Dikarya</taxon>
        <taxon>Basidiomycota</taxon>
        <taxon>Agaricomycotina</taxon>
        <taxon>Agaricomycetes</taxon>
        <taxon>Agaricomycetidae</taxon>
        <taxon>Agaricales</taxon>
        <taxon>Agaricineae</taxon>
        <taxon>Strophariaceae</taxon>
        <taxon>Psilocybe</taxon>
    </lineage>
</organism>
<evidence type="ECO:0000313" key="2">
    <source>
        <dbReference type="EMBL" id="PPQ78958.1"/>
    </source>
</evidence>
<comment type="caution">
    <text evidence="2">The sequence shown here is derived from an EMBL/GenBank/DDBJ whole genome shotgun (WGS) entry which is preliminary data.</text>
</comment>
<evidence type="ECO:0000256" key="1">
    <source>
        <dbReference type="SAM" id="Phobius"/>
    </source>
</evidence>
<feature type="transmembrane region" description="Helical" evidence="1">
    <location>
        <begin position="93"/>
        <end position="110"/>
    </location>
</feature>
<keyword evidence="1" id="KW-0472">Membrane</keyword>
<feature type="transmembrane region" description="Helical" evidence="1">
    <location>
        <begin position="60"/>
        <end position="81"/>
    </location>
</feature>
<proteinExistence type="predicted"/>
<keyword evidence="1" id="KW-1133">Transmembrane helix</keyword>
<evidence type="ECO:0000313" key="3">
    <source>
        <dbReference type="Proteomes" id="UP000283269"/>
    </source>
</evidence>
<feature type="transmembrane region" description="Helical" evidence="1">
    <location>
        <begin position="189"/>
        <end position="209"/>
    </location>
</feature>
<reference evidence="2 3" key="1">
    <citation type="journal article" date="2018" name="Evol. Lett.">
        <title>Horizontal gene cluster transfer increased hallucinogenic mushroom diversity.</title>
        <authorList>
            <person name="Reynolds H.T."/>
            <person name="Vijayakumar V."/>
            <person name="Gluck-Thaler E."/>
            <person name="Korotkin H.B."/>
            <person name="Matheny P.B."/>
            <person name="Slot J.C."/>
        </authorList>
    </citation>
    <scope>NUCLEOTIDE SEQUENCE [LARGE SCALE GENOMIC DNA]</scope>
    <source>
        <strain evidence="2 3">2631</strain>
    </source>
</reference>
<protein>
    <submittedName>
        <fullName evidence="2">Uncharacterized protein</fullName>
    </submittedName>
</protein>
<dbReference type="InParanoid" id="A0A409WKB2"/>
<gene>
    <name evidence="2" type="ORF">CVT25_002287</name>
</gene>
<name>A0A409WKB2_PSICY</name>
<feature type="transmembrane region" description="Helical" evidence="1">
    <location>
        <begin position="122"/>
        <end position="140"/>
    </location>
</feature>
<dbReference type="EMBL" id="NHYD01003397">
    <property type="protein sequence ID" value="PPQ78958.1"/>
    <property type="molecule type" value="Genomic_DNA"/>
</dbReference>
<keyword evidence="1" id="KW-0812">Transmembrane</keyword>
<accession>A0A409WKB2</accession>
<keyword evidence="3" id="KW-1185">Reference proteome</keyword>
<dbReference type="OrthoDB" id="2896404at2759"/>
<dbReference type="AlphaFoldDB" id="A0A409WKB2"/>
<dbReference type="Proteomes" id="UP000283269">
    <property type="component" value="Unassembled WGS sequence"/>
</dbReference>